<keyword evidence="3" id="KW-1185">Reference proteome</keyword>
<dbReference type="EMBL" id="BDHI01000001">
    <property type="protein sequence ID" value="GCB18551.1"/>
    <property type="molecule type" value="Genomic_DNA"/>
</dbReference>
<feature type="compositionally biased region" description="Basic and acidic residues" evidence="1">
    <location>
        <begin position="474"/>
        <end position="484"/>
    </location>
</feature>
<dbReference type="AlphaFoldDB" id="A0A401KH32"/>
<feature type="compositionally biased region" description="Basic and acidic residues" evidence="1">
    <location>
        <begin position="94"/>
        <end position="105"/>
    </location>
</feature>
<dbReference type="Proteomes" id="UP000286921">
    <property type="component" value="Unassembled WGS sequence"/>
</dbReference>
<feature type="compositionally biased region" description="Polar residues" evidence="1">
    <location>
        <begin position="59"/>
        <end position="85"/>
    </location>
</feature>
<feature type="region of interest" description="Disordered" evidence="1">
    <location>
        <begin position="137"/>
        <end position="194"/>
    </location>
</feature>
<evidence type="ECO:0000313" key="3">
    <source>
        <dbReference type="Proteomes" id="UP000286921"/>
    </source>
</evidence>
<feature type="region of interest" description="Disordered" evidence="1">
    <location>
        <begin position="1"/>
        <end position="107"/>
    </location>
</feature>
<proteinExistence type="predicted"/>
<dbReference type="STRING" id="105351.A0A401KH32"/>
<evidence type="ECO:0000313" key="2">
    <source>
        <dbReference type="EMBL" id="GCB18551.1"/>
    </source>
</evidence>
<reference evidence="2 3" key="1">
    <citation type="submission" date="2016-09" db="EMBL/GenBank/DDBJ databases">
        <title>Aspergillus awamori IFM 58123T.</title>
        <authorList>
            <person name="Kusuya Y."/>
            <person name="Shimizu M."/>
            <person name="Takahashi H."/>
            <person name="Yaguchi T."/>
        </authorList>
    </citation>
    <scope>NUCLEOTIDE SEQUENCE [LARGE SCALE GENOMIC DNA]</scope>
    <source>
        <strain evidence="2 3">IFM 58123</strain>
    </source>
</reference>
<feature type="region of interest" description="Disordered" evidence="1">
    <location>
        <begin position="253"/>
        <end position="522"/>
    </location>
</feature>
<accession>A0A401KH32</accession>
<comment type="caution">
    <text evidence="2">The sequence shown here is derived from an EMBL/GenBank/DDBJ whole genome shotgun (WGS) entry which is preliminary data.</text>
</comment>
<gene>
    <name evidence="2" type="ORF">AAWM_01436</name>
</gene>
<feature type="compositionally biased region" description="Low complexity" evidence="1">
    <location>
        <begin position="434"/>
        <end position="448"/>
    </location>
</feature>
<protein>
    <submittedName>
        <fullName evidence="2">Uncharacterized protein</fullName>
    </submittedName>
</protein>
<sequence>MSGSSRLDGRPHVQNPQPQFASRNIAEAAGHNSRHHGTIDHRDSRVGVSPPKPEPSMAVNITSESPSDQSASNTNRQIPHSSLSTVLAPVTQGRHSESKTQEKMGHLQPLSEPAGTIIHASTVGEQTMSEPLASTIRKSHSPSMTAPGGPSKYNAPPKRTAAGISKHLVDAPGADNTSEVDSPDRRRSHSIGSLSRESRIAALSVHLRTRLSYAAAKVEKSRKLHGVQAHSLSPSTESLAKAGLLPAFSELEAQRSVENSSPDGTIMSAPDPPSTTSVYTPSGPGRLSPVAQSADASPSSLHLDLPKSHPRPKLAPPADIASGSRSRRRRPNPNEALHLPKFPASLHRRHHSHQEVGASGPAASSEKVQVPGTPPLGPMRQASYNGTGGHQNHNRNSAMEQDAIETLLFMSSPGHSGYHSGSQHSQRQRNIFQSSSDSRSSGGRVPRSQDSQVSNSRGQPMPASSGRVIGLESHAGDEIDRMLDQMDSDSDDEVKFASTQSSFTDHGSKQADSSQEQYRRGR</sequence>
<organism evidence="2 3">
    <name type="scientific">Aspergillus awamori</name>
    <name type="common">Black koji mold</name>
    <dbReference type="NCBI Taxonomy" id="105351"/>
    <lineage>
        <taxon>Eukaryota</taxon>
        <taxon>Fungi</taxon>
        <taxon>Dikarya</taxon>
        <taxon>Ascomycota</taxon>
        <taxon>Pezizomycotina</taxon>
        <taxon>Eurotiomycetes</taxon>
        <taxon>Eurotiomycetidae</taxon>
        <taxon>Eurotiales</taxon>
        <taxon>Aspergillaceae</taxon>
        <taxon>Aspergillus</taxon>
    </lineage>
</organism>
<name>A0A401KH32_ASPAW</name>
<feature type="compositionally biased region" description="Polar residues" evidence="1">
    <location>
        <begin position="382"/>
        <end position="399"/>
    </location>
</feature>
<feature type="compositionally biased region" description="Low complexity" evidence="1">
    <location>
        <begin position="411"/>
        <end position="425"/>
    </location>
</feature>
<feature type="compositionally biased region" description="Polar residues" evidence="1">
    <location>
        <begin position="497"/>
        <end position="516"/>
    </location>
</feature>
<feature type="compositionally biased region" description="Polar residues" evidence="1">
    <location>
        <begin position="290"/>
        <end position="300"/>
    </location>
</feature>
<feature type="compositionally biased region" description="Polar residues" evidence="1">
    <location>
        <begin position="449"/>
        <end position="458"/>
    </location>
</feature>
<evidence type="ECO:0000256" key="1">
    <source>
        <dbReference type="SAM" id="MobiDB-lite"/>
    </source>
</evidence>